<keyword evidence="3" id="KW-0175">Coiled coil</keyword>
<dbReference type="InterPro" id="IPR026246">
    <property type="entry name" value="Fsip1"/>
</dbReference>
<dbReference type="Proteomes" id="UP001488838">
    <property type="component" value="Unassembled WGS sequence"/>
</dbReference>
<evidence type="ECO:0000313" key="5">
    <source>
        <dbReference type="EMBL" id="KAK7813465.1"/>
    </source>
</evidence>
<dbReference type="EMBL" id="JBBHLL010000135">
    <property type="protein sequence ID" value="KAK7813465.1"/>
    <property type="molecule type" value="Genomic_DNA"/>
</dbReference>
<dbReference type="PRINTS" id="PR02075">
    <property type="entry name" value="FIBSHEATHIP1"/>
</dbReference>
<sequence>MRSGTGWPTVLCSQHMEQLEVKAVSLLSEPESSFSVLMLVLPSIDMVNKLNSNKEGHSSSGSAEGRRNSHGCKWADNSEHTDPAREGSDEDTDLVQPMVPEPSGDPKLEEPDAHLQNAIRKMHRLDKILAKRQCREKEVKKQGAEMRSKLWEELKSAKSTEDLENDEELENTKKFLCLTSESAGTAVEPSHCEFEDDFFSMFPTQISPENYENFVQTMKTDFTCDVPLIKTEKKLFPRTEKIELRSELSQDFIKRNIELAKSPRNPVVMIDREKKRLDELLTGLDDTDAGLSSSEVQSTSALPASPSAAVCLCQIACSQMGDQGVQAHRAAFTGGSRAAHAQ</sequence>
<dbReference type="PANTHER" id="PTHR22012">
    <property type="entry name" value="FIBROUS SHEATH INTERACTING PROTEIN 1"/>
    <property type="match status" value="1"/>
</dbReference>
<proteinExistence type="inferred from homology"/>
<comment type="similarity">
    <text evidence="1">Belongs to the FSIP1 family.</text>
</comment>
<evidence type="ECO:0000313" key="6">
    <source>
        <dbReference type="Proteomes" id="UP001488838"/>
    </source>
</evidence>
<evidence type="ECO:0000256" key="3">
    <source>
        <dbReference type="ARBA" id="ARBA00023054"/>
    </source>
</evidence>
<feature type="compositionally biased region" description="Basic and acidic residues" evidence="4">
    <location>
        <begin position="76"/>
        <end position="87"/>
    </location>
</feature>
<organism evidence="5 6">
    <name type="scientific">Myodes glareolus</name>
    <name type="common">Bank vole</name>
    <name type="synonym">Clethrionomys glareolus</name>
    <dbReference type="NCBI Taxonomy" id="447135"/>
    <lineage>
        <taxon>Eukaryota</taxon>
        <taxon>Metazoa</taxon>
        <taxon>Chordata</taxon>
        <taxon>Craniata</taxon>
        <taxon>Vertebrata</taxon>
        <taxon>Euteleostomi</taxon>
        <taxon>Mammalia</taxon>
        <taxon>Eutheria</taxon>
        <taxon>Euarchontoglires</taxon>
        <taxon>Glires</taxon>
        <taxon>Rodentia</taxon>
        <taxon>Myomorpha</taxon>
        <taxon>Muroidea</taxon>
        <taxon>Cricetidae</taxon>
        <taxon>Arvicolinae</taxon>
        <taxon>Myodes</taxon>
    </lineage>
</organism>
<keyword evidence="6" id="KW-1185">Reference proteome</keyword>
<gene>
    <name evidence="5" type="ORF">U0070_016983</name>
</gene>
<accession>A0AAW0IG52</accession>
<evidence type="ECO:0000256" key="2">
    <source>
        <dbReference type="ARBA" id="ARBA00019480"/>
    </source>
</evidence>
<reference evidence="5 6" key="1">
    <citation type="journal article" date="2023" name="bioRxiv">
        <title>Conserved and derived expression patterns and positive selection on dental genes reveal complex evolutionary context of ever-growing rodent molars.</title>
        <authorList>
            <person name="Calamari Z.T."/>
            <person name="Song A."/>
            <person name="Cohen E."/>
            <person name="Akter M."/>
            <person name="Roy R.D."/>
            <person name="Hallikas O."/>
            <person name="Christensen M.M."/>
            <person name="Li P."/>
            <person name="Marangoni P."/>
            <person name="Jernvall J."/>
            <person name="Klein O.D."/>
        </authorList>
    </citation>
    <scope>NUCLEOTIDE SEQUENCE [LARGE SCALE GENOMIC DNA]</scope>
    <source>
        <strain evidence="5">V071</strain>
    </source>
</reference>
<feature type="region of interest" description="Disordered" evidence="4">
    <location>
        <begin position="52"/>
        <end position="110"/>
    </location>
</feature>
<evidence type="ECO:0000256" key="4">
    <source>
        <dbReference type="SAM" id="MobiDB-lite"/>
    </source>
</evidence>
<dbReference type="Pfam" id="PF15554">
    <property type="entry name" value="FSIP1"/>
    <property type="match status" value="1"/>
</dbReference>
<dbReference type="AlphaFoldDB" id="A0AAW0IG52"/>
<dbReference type="PANTHER" id="PTHR22012:SF2">
    <property type="entry name" value="FIBROUS SHEATH-INTERACTING PROTEIN 1"/>
    <property type="match status" value="1"/>
</dbReference>
<evidence type="ECO:0000256" key="1">
    <source>
        <dbReference type="ARBA" id="ARBA00010495"/>
    </source>
</evidence>
<protein>
    <recommendedName>
        <fullName evidence="2">Fibrous sheath-interacting protein 1</fullName>
    </recommendedName>
</protein>
<name>A0AAW0IG52_MYOGA</name>
<comment type="caution">
    <text evidence="5">The sequence shown here is derived from an EMBL/GenBank/DDBJ whole genome shotgun (WGS) entry which is preliminary data.</text>
</comment>